<dbReference type="EMBL" id="CP050253">
    <property type="protein sequence ID" value="QIQ21675.1"/>
    <property type="molecule type" value="Genomic_DNA"/>
</dbReference>
<dbReference type="Proteomes" id="UP000501168">
    <property type="component" value="Chromosome"/>
</dbReference>
<dbReference type="RefSeq" id="WP_166916721.1">
    <property type="nucleotide sequence ID" value="NZ_CP050253.1"/>
</dbReference>
<name>A0A6G9IBR4_9GAMM</name>
<evidence type="ECO:0000256" key="1">
    <source>
        <dbReference type="SAM" id="Phobius"/>
    </source>
</evidence>
<feature type="transmembrane region" description="Helical" evidence="1">
    <location>
        <begin position="37"/>
        <end position="57"/>
    </location>
</feature>
<keyword evidence="1" id="KW-0472">Membrane</keyword>
<dbReference type="InterPro" id="IPR008964">
    <property type="entry name" value="Invasin/intimin_cell_adhesion"/>
</dbReference>
<gene>
    <name evidence="2" type="ORF">IPMB12_08275</name>
</gene>
<evidence type="ECO:0000313" key="2">
    <source>
        <dbReference type="EMBL" id="QIQ21675.1"/>
    </source>
</evidence>
<accession>A0A6G9IBR4</accession>
<organism evidence="2 3">
    <name type="scientific">Zophobihabitans entericus</name>
    <dbReference type="NCBI Taxonomy" id="1635327"/>
    <lineage>
        <taxon>Bacteria</taxon>
        <taxon>Pseudomonadati</taxon>
        <taxon>Pseudomonadota</taxon>
        <taxon>Gammaproteobacteria</taxon>
        <taxon>Orbales</taxon>
        <taxon>Orbaceae</taxon>
        <taxon>Zophobihabitans</taxon>
    </lineage>
</organism>
<protein>
    <submittedName>
        <fullName evidence="2">Uncharacterized protein</fullName>
    </submittedName>
</protein>
<reference evidence="2 3" key="1">
    <citation type="submission" date="2020-03" db="EMBL/GenBank/DDBJ databases">
        <title>Complete genome sequence of Orbus sp. IPMB12 (BCRC 80908).</title>
        <authorList>
            <person name="Lo W.-S."/>
            <person name="Chang T.-H."/>
            <person name="Kuo C.-H."/>
        </authorList>
    </citation>
    <scope>NUCLEOTIDE SEQUENCE [LARGE SCALE GENOMIC DNA]</scope>
    <source>
        <strain evidence="2 3">IPMB12</strain>
    </source>
</reference>
<dbReference type="SUPFAM" id="SSF49373">
    <property type="entry name" value="Invasin/intimin cell-adhesion fragments"/>
    <property type="match status" value="1"/>
</dbReference>
<keyword evidence="1" id="KW-1133">Transmembrane helix</keyword>
<keyword evidence="1" id="KW-0812">Transmembrane</keyword>
<evidence type="ECO:0000313" key="3">
    <source>
        <dbReference type="Proteomes" id="UP000501168"/>
    </source>
</evidence>
<dbReference type="InParanoid" id="A0A6G9IBR4"/>
<sequence>MFKNSTNSLQEYGSKLRSLAEISSQQKVQWNHNSRSLLAPILLTGLILVVLPCYASLSTSTAKTIQGREPELSFDNGNSMASNLDYLLSFEMPDGAGDITVISPTTNEINVTSFYTFEQFVTKVSADGIGHELSPTYYYDTDGDTPHLTTPVAGSLTATWSYVAADGTTKIITADELSEPFNGCNAPYTLTITANDLKALSAYGDPMSKAYDNQSTSYTVNVTDYRICYARPAEMTVISNCSVAGNCTYESGYNPSVFTPGAGFSPNSAITFPTTGFDQAEFRLVMSSNQSDYIYTSSNPAIVSIDGNGDVTLHSTSKPVLPLNITLTATPNDTTYPAQTYSFSIVKWARALGESTYANSILSTATAFPAASMCKDGTTTSVTTAEEAETYFFARSDFTNTPKVMSNGLNGYFTRDIDSTFMGEWGNLYGGYPAATGFKMRNVAWASESRDDGQQFGVNIARGQVGVPPVNGLFTVVCR</sequence>
<proteinExistence type="predicted"/>
<keyword evidence="3" id="KW-1185">Reference proteome</keyword>
<dbReference type="Gene3D" id="2.60.40.1080">
    <property type="match status" value="1"/>
</dbReference>
<dbReference type="KEGG" id="orb:IPMB12_08275"/>
<dbReference type="AlphaFoldDB" id="A0A6G9IBR4"/>